<gene>
    <name evidence="13" type="primary">kup</name>
    <name evidence="16" type="ORF">LZ016_11450</name>
</gene>
<evidence type="ECO:0000256" key="4">
    <source>
        <dbReference type="ARBA" id="ARBA00022475"/>
    </source>
</evidence>
<keyword evidence="11 13" id="KW-0406">Ion transport</keyword>
<evidence type="ECO:0000256" key="9">
    <source>
        <dbReference type="ARBA" id="ARBA00022958"/>
    </source>
</evidence>
<evidence type="ECO:0000259" key="14">
    <source>
        <dbReference type="Pfam" id="PF02705"/>
    </source>
</evidence>
<keyword evidence="4 13" id="KW-1003">Cell membrane</keyword>
<keyword evidence="5" id="KW-0997">Cell inner membrane</keyword>
<sequence length="636" mass="70272">MATLAQKFDAPTDTHYEIQGHNRAALTLGALGVVFGDIGTSPLYAFQATLDPRYHLNLVVTDLYGIASLIFWSFVFVVTIKYVFIVMRCDNRGEGGSLALYSLIQRRLGSDALPRWLLVAALFATALFYADAMLTPAISVISAVEGLGVVSSAFKPYIVWIALAILISLFAIQRHGTDRVGKLFGPVMLLYFAVIAAMGISHIAGHPQVFRALNPVYIWSFFQAHPLYSFLSLGAVVYAITGTEALYADMGHFGRKPITAAWLYIVLPALVLNYLGQAAMLIQHPEFVDNPFFRMVPPSLTVPLLVIATFATIIASQAVISGAYSVTHQAIQLGFLPRMRILHTSSKAIGQIYLPGVNWALAAMVGLLVVAFGHSSAMLPAYGLAVVGTMLITTLMQYVVVFRIWKRPLWQAGVGFLFFIAIDLVFIASGSEKLFEGAWFPIVVGLVIFTLLSTWATGRRLMRERLEEDALPIDVFIKSAASVHRVRGTSVFLSTSADSIPSALLHNLKHNQVLHERVLILNVRVEDVPHVPPKERLEVHEAGRGFYRVILHYGFMDEVDIPTDLTRIETCGGGFNMMSTSFFLGRQKLIAAKAQPGMALWREKLFAWMMKSSESAMEFFKLPINRVIELGSQLRI</sequence>
<dbReference type="Pfam" id="PF02705">
    <property type="entry name" value="K_trans"/>
    <property type="match status" value="1"/>
</dbReference>
<dbReference type="InterPro" id="IPR053951">
    <property type="entry name" value="K_trans_N"/>
</dbReference>
<keyword evidence="12 13" id="KW-0472">Membrane</keyword>
<feature type="transmembrane region" description="Helical" evidence="13">
    <location>
        <begin position="409"/>
        <end position="431"/>
    </location>
</feature>
<dbReference type="HAMAP" id="MF_01522">
    <property type="entry name" value="Kup"/>
    <property type="match status" value="1"/>
</dbReference>
<feature type="transmembrane region" description="Helical" evidence="13">
    <location>
        <begin position="64"/>
        <end position="84"/>
    </location>
</feature>
<comment type="catalytic activity">
    <reaction evidence="13">
        <text>K(+)(in) + H(+)(in) = K(+)(out) + H(+)(out)</text>
        <dbReference type="Rhea" id="RHEA:28490"/>
        <dbReference type="ChEBI" id="CHEBI:15378"/>
        <dbReference type="ChEBI" id="CHEBI:29103"/>
    </reaction>
</comment>
<dbReference type="PANTHER" id="PTHR30540">
    <property type="entry name" value="OSMOTIC STRESS POTASSIUM TRANSPORTER"/>
    <property type="match status" value="1"/>
</dbReference>
<dbReference type="EMBL" id="JAKZHW010000002">
    <property type="protein sequence ID" value="MCH8616712.1"/>
    <property type="molecule type" value="Genomic_DNA"/>
</dbReference>
<keyword evidence="8 13" id="KW-0769">Symport</keyword>
<name>A0ABS9VQM1_9SPHN</name>
<keyword evidence="3 13" id="KW-0813">Transport</keyword>
<evidence type="ECO:0000256" key="7">
    <source>
        <dbReference type="ARBA" id="ARBA00022692"/>
    </source>
</evidence>
<feature type="transmembrane region" description="Helical" evidence="13">
    <location>
        <begin position="216"/>
        <end position="240"/>
    </location>
</feature>
<proteinExistence type="inferred from homology"/>
<comment type="subcellular location">
    <subcellularLocation>
        <location evidence="13">Cell membrane</location>
        <topology evidence="13">Multi-pass membrane protein</topology>
    </subcellularLocation>
    <subcellularLocation>
        <location evidence="1">Membrane</location>
        <topology evidence="1">Multi-pass membrane protein</topology>
    </subcellularLocation>
</comment>
<keyword evidence="10 13" id="KW-1133">Transmembrane helix</keyword>
<feature type="domain" description="K+ potassium transporter C-terminal" evidence="15">
    <location>
        <begin position="488"/>
        <end position="636"/>
    </location>
</feature>
<evidence type="ECO:0000256" key="2">
    <source>
        <dbReference type="ARBA" id="ARBA00007019"/>
    </source>
</evidence>
<evidence type="ECO:0000256" key="6">
    <source>
        <dbReference type="ARBA" id="ARBA00022538"/>
    </source>
</evidence>
<evidence type="ECO:0000256" key="8">
    <source>
        <dbReference type="ARBA" id="ARBA00022847"/>
    </source>
</evidence>
<dbReference type="RefSeq" id="WP_241447609.1">
    <property type="nucleotide sequence ID" value="NZ_JAKZHW010000002.1"/>
</dbReference>
<feature type="transmembrane region" description="Helical" evidence="13">
    <location>
        <begin position="184"/>
        <end position="204"/>
    </location>
</feature>
<evidence type="ECO:0000259" key="15">
    <source>
        <dbReference type="Pfam" id="PF22776"/>
    </source>
</evidence>
<comment type="similarity">
    <text evidence="2 13">Belongs to the HAK/KUP transporter (TC 2.A.72) family.</text>
</comment>
<accession>A0ABS9VQM1</accession>
<feature type="domain" description="K+ potassium transporter integral membrane" evidence="14">
    <location>
        <begin position="26"/>
        <end position="478"/>
    </location>
</feature>
<evidence type="ECO:0000313" key="17">
    <source>
        <dbReference type="Proteomes" id="UP001203058"/>
    </source>
</evidence>
<evidence type="ECO:0000256" key="1">
    <source>
        <dbReference type="ARBA" id="ARBA00004141"/>
    </source>
</evidence>
<feature type="transmembrane region" description="Helical" evidence="13">
    <location>
        <begin position="348"/>
        <end position="373"/>
    </location>
</feature>
<evidence type="ECO:0000256" key="12">
    <source>
        <dbReference type="ARBA" id="ARBA00023136"/>
    </source>
</evidence>
<dbReference type="PANTHER" id="PTHR30540:SF79">
    <property type="entry name" value="LOW AFFINITY POTASSIUM TRANSPORT SYSTEM PROTEIN KUP"/>
    <property type="match status" value="1"/>
</dbReference>
<feature type="transmembrane region" description="Helical" evidence="13">
    <location>
        <begin position="153"/>
        <end position="172"/>
    </location>
</feature>
<keyword evidence="17" id="KW-1185">Reference proteome</keyword>
<protein>
    <recommendedName>
        <fullName evidence="13">Probable potassium transport system protein Kup</fullName>
    </recommendedName>
</protein>
<keyword evidence="7 13" id="KW-0812">Transmembrane</keyword>
<feature type="transmembrane region" description="Helical" evidence="13">
    <location>
        <begin position="24"/>
        <end position="44"/>
    </location>
</feature>
<evidence type="ECO:0000256" key="3">
    <source>
        <dbReference type="ARBA" id="ARBA00022448"/>
    </source>
</evidence>
<comment type="function">
    <text evidence="13">Transport of potassium into the cell. Likely operates as a K(+):H(+) symporter.</text>
</comment>
<dbReference type="InterPro" id="IPR023051">
    <property type="entry name" value="Kup"/>
</dbReference>
<dbReference type="InterPro" id="IPR003855">
    <property type="entry name" value="K+_transporter"/>
</dbReference>
<dbReference type="Proteomes" id="UP001203058">
    <property type="component" value="Unassembled WGS sequence"/>
</dbReference>
<keyword evidence="6 13" id="KW-0633">Potassium transport</keyword>
<keyword evidence="9 13" id="KW-0630">Potassium</keyword>
<comment type="caution">
    <text evidence="16">The sequence shown here is derived from an EMBL/GenBank/DDBJ whole genome shotgun (WGS) entry which is preliminary data.</text>
</comment>
<organism evidence="16 17">
    <name type="scientific">Sphingomonas telluris</name>
    <dbReference type="NCBI Taxonomy" id="2907998"/>
    <lineage>
        <taxon>Bacteria</taxon>
        <taxon>Pseudomonadati</taxon>
        <taxon>Pseudomonadota</taxon>
        <taxon>Alphaproteobacteria</taxon>
        <taxon>Sphingomonadales</taxon>
        <taxon>Sphingomonadaceae</taxon>
        <taxon>Sphingomonas</taxon>
    </lineage>
</organism>
<reference evidence="16 17" key="1">
    <citation type="submission" date="2022-03" db="EMBL/GenBank/DDBJ databases">
        <authorList>
            <person name="Jo J.-H."/>
            <person name="Im W.-T."/>
        </authorList>
    </citation>
    <scope>NUCLEOTIDE SEQUENCE [LARGE SCALE GENOMIC DNA]</scope>
    <source>
        <strain evidence="16 17">SM33</strain>
    </source>
</reference>
<dbReference type="Pfam" id="PF22776">
    <property type="entry name" value="K_trans_C"/>
    <property type="match status" value="1"/>
</dbReference>
<evidence type="ECO:0000256" key="11">
    <source>
        <dbReference type="ARBA" id="ARBA00023065"/>
    </source>
</evidence>
<feature type="transmembrane region" description="Helical" evidence="13">
    <location>
        <begin position="379"/>
        <end position="402"/>
    </location>
</feature>
<feature type="transmembrane region" description="Helical" evidence="13">
    <location>
        <begin position="437"/>
        <end position="456"/>
    </location>
</feature>
<evidence type="ECO:0000313" key="16">
    <source>
        <dbReference type="EMBL" id="MCH8616712.1"/>
    </source>
</evidence>
<feature type="transmembrane region" description="Helical" evidence="13">
    <location>
        <begin position="261"/>
        <end position="282"/>
    </location>
</feature>
<dbReference type="InterPro" id="IPR053952">
    <property type="entry name" value="K_trans_C"/>
</dbReference>
<evidence type="ECO:0000256" key="13">
    <source>
        <dbReference type="HAMAP-Rule" id="MF_01522"/>
    </source>
</evidence>
<evidence type="ECO:0000256" key="10">
    <source>
        <dbReference type="ARBA" id="ARBA00022989"/>
    </source>
</evidence>
<feature type="transmembrane region" description="Helical" evidence="13">
    <location>
        <begin position="116"/>
        <end position="141"/>
    </location>
</feature>
<feature type="transmembrane region" description="Helical" evidence="13">
    <location>
        <begin position="302"/>
        <end position="327"/>
    </location>
</feature>
<evidence type="ECO:0000256" key="5">
    <source>
        <dbReference type="ARBA" id="ARBA00022519"/>
    </source>
</evidence>